<feature type="domain" description="Metallo-beta-lactamase" evidence="1">
    <location>
        <begin position="19"/>
        <end position="224"/>
    </location>
</feature>
<dbReference type="PANTHER" id="PTHR42951:SF15">
    <property type="entry name" value="METALLO-BETA-LACTAMASE SUPERFAMILY PROTEIN"/>
    <property type="match status" value="1"/>
</dbReference>
<sequence>MNEVLTLEVAFNFGNAINKIYPVILKDEDDMILIDCGYPQFLPLIKMAAEARGLNLDKLTKIIITHHDFDHMGALAEFKSTYPNVSIISSYDDEKYISGKEKSLRLQQAEALYDSLPEEQKADAENFHNLLKSIIPVSVGFCVKDGDVFPWCGGTEIISTPGHMPGHISLYLKESKTLIAGDALVVENGKLCIANPNYTLDMAKAKMSIKKLLDYDIEKIICYHGGVYTENIKASLQKII</sequence>
<dbReference type="SUPFAM" id="SSF56281">
    <property type="entry name" value="Metallo-hydrolase/oxidoreductase"/>
    <property type="match status" value="1"/>
</dbReference>
<dbReference type="Gene3D" id="3.60.15.10">
    <property type="entry name" value="Ribonuclease Z/Hydroxyacylglutathione hydrolase-like"/>
    <property type="match status" value="1"/>
</dbReference>
<comment type="caution">
    <text evidence="2">The sequence shown here is derived from an EMBL/GenBank/DDBJ whole genome shotgun (WGS) entry which is preliminary data.</text>
</comment>
<dbReference type="InterPro" id="IPR001279">
    <property type="entry name" value="Metallo-B-lactamas"/>
</dbReference>
<dbReference type="EMBL" id="BAAACF010000001">
    <property type="protein sequence ID" value="GAA0720595.1"/>
    <property type="molecule type" value="Genomic_DNA"/>
</dbReference>
<dbReference type="RefSeq" id="WP_343767317.1">
    <property type="nucleotide sequence ID" value="NZ_BAAACF010000001.1"/>
</dbReference>
<evidence type="ECO:0000313" key="2">
    <source>
        <dbReference type="EMBL" id="GAA0720595.1"/>
    </source>
</evidence>
<evidence type="ECO:0000313" key="3">
    <source>
        <dbReference type="Proteomes" id="UP001500339"/>
    </source>
</evidence>
<name>A0ABN1IT54_9CLOT</name>
<organism evidence="2 3">
    <name type="scientific">Clostridium malenominatum</name>
    <dbReference type="NCBI Taxonomy" id="1539"/>
    <lineage>
        <taxon>Bacteria</taxon>
        <taxon>Bacillati</taxon>
        <taxon>Bacillota</taxon>
        <taxon>Clostridia</taxon>
        <taxon>Eubacteriales</taxon>
        <taxon>Clostridiaceae</taxon>
        <taxon>Clostridium</taxon>
    </lineage>
</organism>
<dbReference type="InterPro" id="IPR050855">
    <property type="entry name" value="NDM-1-like"/>
</dbReference>
<evidence type="ECO:0000259" key="1">
    <source>
        <dbReference type="SMART" id="SM00849"/>
    </source>
</evidence>
<proteinExistence type="predicted"/>
<dbReference type="CDD" id="cd07721">
    <property type="entry name" value="yflN-like_MBL-fold"/>
    <property type="match status" value="1"/>
</dbReference>
<protein>
    <submittedName>
        <fullName evidence="2">MBL fold metallo-hydrolase</fullName>
    </submittedName>
</protein>
<reference evidence="2 3" key="1">
    <citation type="journal article" date="2019" name="Int. J. Syst. Evol. Microbiol.">
        <title>The Global Catalogue of Microorganisms (GCM) 10K type strain sequencing project: providing services to taxonomists for standard genome sequencing and annotation.</title>
        <authorList>
            <consortium name="The Broad Institute Genomics Platform"/>
            <consortium name="The Broad Institute Genome Sequencing Center for Infectious Disease"/>
            <person name="Wu L."/>
            <person name="Ma J."/>
        </authorList>
    </citation>
    <scope>NUCLEOTIDE SEQUENCE [LARGE SCALE GENOMIC DNA]</scope>
    <source>
        <strain evidence="2 3">JCM 1405</strain>
    </source>
</reference>
<gene>
    <name evidence="2" type="ORF">GCM10008905_09950</name>
</gene>
<dbReference type="Pfam" id="PF00753">
    <property type="entry name" value="Lactamase_B"/>
    <property type="match status" value="1"/>
</dbReference>
<accession>A0ABN1IT54</accession>
<dbReference type="PANTHER" id="PTHR42951">
    <property type="entry name" value="METALLO-BETA-LACTAMASE DOMAIN-CONTAINING"/>
    <property type="match status" value="1"/>
</dbReference>
<dbReference type="Proteomes" id="UP001500339">
    <property type="component" value="Unassembled WGS sequence"/>
</dbReference>
<dbReference type="SMART" id="SM00849">
    <property type="entry name" value="Lactamase_B"/>
    <property type="match status" value="1"/>
</dbReference>
<dbReference type="InterPro" id="IPR036866">
    <property type="entry name" value="RibonucZ/Hydroxyglut_hydro"/>
</dbReference>
<keyword evidence="3" id="KW-1185">Reference proteome</keyword>